<feature type="compositionally biased region" description="Basic and acidic residues" evidence="3">
    <location>
        <begin position="697"/>
        <end position="711"/>
    </location>
</feature>
<evidence type="ECO:0000313" key="5">
    <source>
        <dbReference type="EMBL" id="WWD22375.1"/>
    </source>
</evidence>
<dbReference type="AlphaFoldDB" id="A0AAJ8N046"/>
<gene>
    <name evidence="5" type="ORF">CI109_106866</name>
</gene>
<reference evidence="5" key="2">
    <citation type="submission" date="2024-01" db="EMBL/GenBank/DDBJ databases">
        <title>Comparative genomics of Cryptococcus and Kwoniella reveals pathogenesis evolution and contrasting modes of karyotype evolution via chromosome fusion or intercentromeric recombination.</title>
        <authorList>
            <person name="Coelho M.A."/>
            <person name="David-Palma M."/>
            <person name="Shea T."/>
            <person name="Bowers K."/>
            <person name="McGinley-Smith S."/>
            <person name="Mohammad A.W."/>
            <person name="Gnirke A."/>
            <person name="Yurkov A.M."/>
            <person name="Nowrousian M."/>
            <person name="Sun S."/>
            <person name="Cuomo C.A."/>
            <person name="Heitman J."/>
        </authorList>
    </citation>
    <scope>NUCLEOTIDE SEQUENCE</scope>
    <source>
        <strain evidence="5">CBS 12478</strain>
    </source>
</reference>
<feature type="region of interest" description="Disordered" evidence="3">
    <location>
        <begin position="455"/>
        <end position="482"/>
    </location>
</feature>
<dbReference type="EMBL" id="CP144063">
    <property type="protein sequence ID" value="WWD22375.1"/>
    <property type="molecule type" value="Genomic_DNA"/>
</dbReference>
<feature type="region of interest" description="Disordered" evidence="3">
    <location>
        <begin position="618"/>
        <end position="647"/>
    </location>
</feature>
<reference evidence="5" key="1">
    <citation type="submission" date="2017-08" db="EMBL/GenBank/DDBJ databases">
        <authorList>
            <person name="Cuomo C."/>
            <person name="Billmyre B."/>
            <person name="Heitman J."/>
        </authorList>
    </citation>
    <scope>NUCLEOTIDE SEQUENCE</scope>
    <source>
        <strain evidence="5">CBS 12478</strain>
    </source>
</reference>
<feature type="compositionally biased region" description="Polar residues" evidence="3">
    <location>
        <begin position="135"/>
        <end position="145"/>
    </location>
</feature>
<feature type="compositionally biased region" description="Low complexity" evidence="3">
    <location>
        <begin position="246"/>
        <end position="278"/>
    </location>
</feature>
<dbReference type="InterPro" id="IPR052631">
    <property type="entry name" value="Paired_homeobox_Bicoid"/>
</dbReference>
<dbReference type="PROSITE" id="PS50071">
    <property type="entry name" value="HOMEOBOX_2"/>
    <property type="match status" value="1"/>
</dbReference>
<protein>
    <recommendedName>
        <fullName evidence="4">Homeobox domain-containing protein</fullName>
    </recommendedName>
</protein>
<dbReference type="Proteomes" id="UP000322225">
    <property type="component" value="Chromosome 13"/>
</dbReference>
<evidence type="ECO:0000256" key="2">
    <source>
        <dbReference type="RuleBase" id="RU000682"/>
    </source>
</evidence>
<dbReference type="SMART" id="SM00389">
    <property type="entry name" value="HOX"/>
    <property type="match status" value="1"/>
</dbReference>
<keyword evidence="6" id="KW-1185">Reference proteome</keyword>
<evidence type="ECO:0000256" key="3">
    <source>
        <dbReference type="SAM" id="MobiDB-lite"/>
    </source>
</evidence>
<evidence type="ECO:0000256" key="1">
    <source>
        <dbReference type="PROSITE-ProRule" id="PRU00108"/>
    </source>
</evidence>
<feature type="compositionally biased region" description="Basic residues" evidence="3">
    <location>
        <begin position="510"/>
        <end position="524"/>
    </location>
</feature>
<feature type="domain" description="Homeobox" evidence="4">
    <location>
        <begin position="299"/>
        <end position="359"/>
    </location>
</feature>
<dbReference type="KEGG" id="ksn:43586179"/>
<dbReference type="InterPro" id="IPR009057">
    <property type="entry name" value="Homeodomain-like_sf"/>
</dbReference>
<name>A0AAJ8N046_9TREE</name>
<comment type="subcellular location">
    <subcellularLocation>
        <location evidence="1 2">Nucleus</location>
    </subcellularLocation>
</comment>
<dbReference type="PANTHER" id="PTHR46255">
    <property type="entry name" value="SHORT STATURE HOMEOBOX"/>
    <property type="match status" value="1"/>
</dbReference>
<dbReference type="CDD" id="cd00086">
    <property type="entry name" value="homeodomain"/>
    <property type="match status" value="1"/>
</dbReference>
<evidence type="ECO:0000313" key="6">
    <source>
        <dbReference type="Proteomes" id="UP000322225"/>
    </source>
</evidence>
<dbReference type="InterPro" id="IPR001356">
    <property type="entry name" value="HD"/>
</dbReference>
<dbReference type="RefSeq" id="XP_065823992.1">
    <property type="nucleotide sequence ID" value="XM_065967920.1"/>
</dbReference>
<keyword evidence="1 2" id="KW-0371">Homeobox</keyword>
<proteinExistence type="predicted"/>
<feature type="region of interest" description="Disordered" evidence="3">
    <location>
        <begin position="24"/>
        <end position="278"/>
    </location>
</feature>
<accession>A0AAJ8N046</accession>
<sequence>MSLVKIHDDRNFWAQPRHSLTVESHARLPLSPNSARRGSRSRSHSPHRVTISRLPTDNRPSTANRAEVPPAFGSYMSPRSTSNAFHPTFSLKDHSGPRLGPPPLAQYVAPDRRFGSSPRQPHRPSWVTLDERATMSRNRLPFTTSQPPPPPPTAGELDVAFSHPPYSTPAHTSLGQVSEHRRRTSPSPNESRPRAPISVLRRSSELRTNVKHARAPSSPVPGMNLDSQRLPAPLSSMPLVPPPLRPTLRARTYSGSSHRSGQSQTSQRGVTSSSGSSICSQAGQLSVAILAEGNAPRDVKKKRTRALMTHSQQAGLSRLWKKTKFPTGNDREHMGSEIGLTSRQVQVWFQNQRQKGRKALLVNGGIPEGEDPADYEDLQKSPRARRLSIEQEERISAWAGHSSTASTYPSSQFDVPQSTGFVFESARGNHKEKQIRHPDYADDIQTPSIALYGGYPDSSPPLGQRPFGPIRSPSPAEDKWKYDHGLDKDASALRDRLLDDRHQHVFHHHHHETYHSHQHNHNHHYPGQPHPPGTTTESNWGRRAPASPVRRRPSFTHPVGVQYPLDDKGAIRPSLPRNGHTLAPTEHQRSTCSIKVHALNLAPILTHLPNLLAAPSKPCHGSNIKRDTSRSPSGSPEFAHSNDNVRPIHLPPTLIKFALNRPLDQGILSGENDLPCIESPTDSPKPRGTVNGKGRSLKRERSDSLDNRDGEGEGEGDVSPREYQYQPDKRRGGAGDRKQSRSLWD</sequence>
<dbReference type="GO" id="GO:1990837">
    <property type="term" value="F:sequence-specific double-stranded DNA binding"/>
    <property type="evidence" value="ECO:0007669"/>
    <property type="project" value="TreeGrafter"/>
</dbReference>
<dbReference type="GO" id="GO:0005634">
    <property type="term" value="C:nucleus"/>
    <property type="evidence" value="ECO:0007669"/>
    <property type="project" value="UniProtKB-SubCell"/>
</dbReference>
<feature type="compositionally biased region" description="Basic and acidic residues" evidence="3">
    <location>
        <begin position="727"/>
        <end position="745"/>
    </location>
</feature>
<keyword evidence="1 2" id="KW-0539">Nucleus</keyword>
<dbReference type="Pfam" id="PF00046">
    <property type="entry name" value="Homeodomain"/>
    <property type="match status" value="1"/>
</dbReference>
<feature type="DNA-binding region" description="Homeobox" evidence="1">
    <location>
        <begin position="301"/>
        <end position="360"/>
    </location>
</feature>
<dbReference type="GO" id="GO:0000981">
    <property type="term" value="F:DNA-binding transcription factor activity, RNA polymerase II-specific"/>
    <property type="evidence" value="ECO:0007669"/>
    <property type="project" value="TreeGrafter"/>
</dbReference>
<dbReference type="SUPFAM" id="SSF46689">
    <property type="entry name" value="Homeodomain-like"/>
    <property type="match status" value="1"/>
</dbReference>
<feature type="compositionally biased region" description="Polar residues" evidence="3">
    <location>
        <begin position="53"/>
        <end position="64"/>
    </location>
</feature>
<keyword evidence="1 2" id="KW-0238">DNA-binding</keyword>
<feature type="compositionally biased region" description="Low complexity" evidence="3">
    <location>
        <begin position="533"/>
        <end position="548"/>
    </location>
</feature>
<organism evidence="5 6">
    <name type="scientific">Kwoniella shandongensis</name>
    <dbReference type="NCBI Taxonomy" id="1734106"/>
    <lineage>
        <taxon>Eukaryota</taxon>
        <taxon>Fungi</taxon>
        <taxon>Dikarya</taxon>
        <taxon>Basidiomycota</taxon>
        <taxon>Agaricomycotina</taxon>
        <taxon>Tremellomycetes</taxon>
        <taxon>Tremellales</taxon>
        <taxon>Cryptococcaceae</taxon>
        <taxon>Kwoniella</taxon>
    </lineage>
</organism>
<feature type="compositionally biased region" description="Basic residues" evidence="3">
    <location>
        <begin position="37"/>
        <end position="47"/>
    </location>
</feature>
<feature type="region of interest" description="Disordered" evidence="3">
    <location>
        <begin position="510"/>
        <end position="588"/>
    </location>
</feature>
<evidence type="ECO:0000259" key="4">
    <source>
        <dbReference type="PROSITE" id="PS50071"/>
    </source>
</evidence>
<dbReference type="PANTHER" id="PTHR46255:SF3">
    <property type="entry name" value="HOMEOBOX DOMAIN-CONTAINING PROTEIN"/>
    <property type="match status" value="1"/>
</dbReference>
<dbReference type="GeneID" id="43586179"/>
<feature type="region of interest" description="Disordered" evidence="3">
    <location>
        <begin position="671"/>
        <end position="745"/>
    </location>
</feature>
<dbReference type="Gene3D" id="1.10.10.60">
    <property type="entry name" value="Homeodomain-like"/>
    <property type="match status" value="1"/>
</dbReference>